<keyword evidence="7" id="KW-0862">Zinc</keyword>
<dbReference type="GO" id="GO:0003677">
    <property type="term" value="F:DNA binding"/>
    <property type="evidence" value="ECO:0007669"/>
    <property type="project" value="InterPro"/>
</dbReference>
<evidence type="ECO:0000256" key="10">
    <source>
        <dbReference type="ARBA" id="ARBA00049244"/>
    </source>
</evidence>
<dbReference type="Gene3D" id="1.10.8.60">
    <property type="match status" value="1"/>
</dbReference>
<name>C9XXU3_CROTZ</name>
<dbReference type="CDD" id="cd00009">
    <property type="entry name" value="AAA"/>
    <property type="match status" value="1"/>
</dbReference>
<dbReference type="InterPro" id="IPR003593">
    <property type="entry name" value="AAA+_ATPase"/>
</dbReference>
<keyword evidence="6 11" id="KW-0547">Nucleotide-binding</keyword>
<dbReference type="GO" id="GO:0009360">
    <property type="term" value="C:DNA polymerase III complex"/>
    <property type="evidence" value="ECO:0007669"/>
    <property type="project" value="InterPro"/>
</dbReference>
<dbReference type="Pfam" id="PF12170">
    <property type="entry name" value="DNA_pol3_tau_5"/>
    <property type="match status" value="1"/>
</dbReference>
<sequence length="667" mass="73201">MGWGCVSITPSESTTQAFQSLPMSYQVLARKWRPQTFADVVGQEHVLTALANGLSLGRIHHAYLFSGTRGVGKTSIARLLAKGLNCETGITATPCGVCDNCREIEQGRFVDLIEIDAASRTKVEDTRDLLDNVQYAPARGRFKVYLIDEVHMLSRHSFNALLKTLEEPPAHVKFLLATTDPQKLPVTILSRCLQFHLRALDPDQIRQQLEHVLTQEGIAHEPRALQLLARAADGSLRDALSLTDQAIASGDGQVTTQAVGAMLGTLDDDQALSLIEALVAADGERVMQQINDAAARGVEWEALLVEMLGLLHRVAMVQLSPSALGADMAPLEPRLRELARAVPPGDIQLYYQTLLIGRKELPWAPERRMGVEMTMLRALAFHPRAPLPEPDREVQPAAVLPVVHAPEAPSTPSYQAPSAPASSPVSQPLPDATSQLLQARSQLQRAQGAAKTKKNEPAAPATARPVNNSALERLASVTERVQSRPAAVKDEAPAKKEAYRWKAKNIVPQAQQAPVATPRALKKALEHEKTPELAAKLAEEAITRDEWAAEVSRLQVPKLVEQVALNAWKEQDGQHIRLHLRPSQRHLNSASAQKTLADALGVLYGAPVELTIIEDDNLAHRTPLEWRQAIYEEKLAQAREAIIADTNIQTLRRFFDADLDEESIRPL</sequence>
<dbReference type="EMBL" id="FN543093">
    <property type="protein sequence ID" value="CBA28758.1"/>
    <property type="molecule type" value="Genomic_DNA"/>
</dbReference>
<keyword evidence="4 11" id="KW-0235">DNA replication</keyword>
<keyword evidence="5" id="KW-0479">Metal-binding</keyword>
<dbReference type="NCBIfam" id="TIGR02397">
    <property type="entry name" value="dnaX_nterm"/>
    <property type="match status" value="1"/>
</dbReference>
<accession>C9XXU3</accession>
<dbReference type="Gene3D" id="3.30.300.150">
    <property type="entry name" value="DNA polymerase III, tau subunit, domain V"/>
    <property type="match status" value="1"/>
</dbReference>
<comment type="subunit">
    <text evidence="11">DNA polymerase III contains a core (composed of alpha, epsilon and theta chains) that associates with a tau subunit. This core dimerizes to form the POLIII' complex. PolIII' associates with the gamma complex (composed of gamma, delta, delta', psi and chi chains) and with the beta chain to form the complete DNA polymerase III complex.</text>
</comment>
<reference evidence="15" key="2">
    <citation type="journal article" date="2011" name="J. Bacteriol.">
        <title>Complete genome sequence of Cronobacter turicensis LMG 23827, a food-borne pathogen causing deaths in neonates.</title>
        <authorList>
            <person name="Stephan R."/>
            <person name="Lehner A."/>
            <person name="Tischler P."/>
            <person name="Rattei T."/>
        </authorList>
    </citation>
    <scope>NUCLEOTIDE SEQUENCE [LARGE SCALE GENOMIC DNA]</scope>
    <source>
        <strain evidence="15">DSM 18703 / CCUG 55852 / LMG 23827 / z3032</strain>
    </source>
</reference>
<dbReference type="Pfam" id="PF12169">
    <property type="entry name" value="DNA_pol3_gamma3"/>
    <property type="match status" value="1"/>
</dbReference>
<reference evidence="14 15" key="1">
    <citation type="journal article" date="2010" name="J. Bacteriol.">
        <title>Complete Genome Sequence of Cronobacter turicensis LMG 23827, a foodborne pathogen causing deaths in neonates.</title>
        <authorList>
            <person name="Stephan R."/>
            <person name="Lehner A."/>
            <person name="Tischler P."/>
            <person name="Rattei T."/>
        </authorList>
    </citation>
    <scope>NUCLEOTIDE SEQUENCE [LARGE SCALE GENOMIC DNA]</scope>
    <source>
        <strain evidence="15">DSM 18703 / CCUG 55852 / LMG 23827 / z3032</strain>
    </source>
</reference>
<dbReference type="AlphaFoldDB" id="C9XXU3"/>
<gene>
    <name evidence="11 14" type="primary">dnaX</name>
    <name evidence="14" type="ordered locus">Ctu_10770</name>
</gene>
<evidence type="ECO:0000256" key="7">
    <source>
        <dbReference type="ARBA" id="ARBA00022833"/>
    </source>
</evidence>
<evidence type="ECO:0000256" key="9">
    <source>
        <dbReference type="ARBA" id="ARBA00022932"/>
    </source>
</evidence>
<comment type="catalytic activity">
    <reaction evidence="10 11">
        <text>DNA(n) + a 2'-deoxyribonucleoside 5'-triphosphate = DNA(n+1) + diphosphate</text>
        <dbReference type="Rhea" id="RHEA:22508"/>
        <dbReference type="Rhea" id="RHEA-COMP:17339"/>
        <dbReference type="Rhea" id="RHEA-COMP:17340"/>
        <dbReference type="ChEBI" id="CHEBI:33019"/>
        <dbReference type="ChEBI" id="CHEBI:61560"/>
        <dbReference type="ChEBI" id="CHEBI:173112"/>
        <dbReference type="EC" id="2.7.7.7"/>
    </reaction>
</comment>
<proteinExistence type="inferred from homology"/>
<dbReference type="Gene3D" id="1.20.272.10">
    <property type="match status" value="1"/>
</dbReference>
<dbReference type="FunFam" id="3.40.50.300:FF:000014">
    <property type="entry name" value="DNA polymerase III subunit gamma/tau"/>
    <property type="match status" value="1"/>
</dbReference>
<dbReference type="PANTHER" id="PTHR11669">
    <property type="entry name" value="REPLICATION FACTOR C / DNA POLYMERASE III GAMMA-TAU SUBUNIT"/>
    <property type="match status" value="1"/>
</dbReference>
<feature type="compositionally biased region" description="Low complexity" evidence="12">
    <location>
        <begin position="408"/>
        <end position="447"/>
    </location>
</feature>
<organism evidence="14 15">
    <name type="scientific">Cronobacter turicensis (strain DSM 18703 / CCUG 55852 / LMG 23827 / z3032)</name>
    <dbReference type="NCBI Taxonomy" id="693216"/>
    <lineage>
        <taxon>Bacteria</taxon>
        <taxon>Pseudomonadati</taxon>
        <taxon>Pseudomonadota</taxon>
        <taxon>Gammaproteobacteria</taxon>
        <taxon>Enterobacterales</taxon>
        <taxon>Enterobacteriaceae</taxon>
        <taxon>Cronobacter</taxon>
    </lineage>
</organism>
<keyword evidence="8 11" id="KW-0067">ATP-binding</keyword>
<dbReference type="PANTHER" id="PTHR11669:SF0">
    <property type="entry name" value="PROTEIN STICHEL-LIKE 2"/>
    <property type="match status" value="1"/>
</dbReference>
<evidence type="ECO:0000256" key="8">
    <source>
        <dbReference type="ARBA" id="ARBA00022840"/>
    </source>
</evidence>
<dbReference type="Proteomes" id="UP000002069">
    <property type="component" value="Chromosome"/>
</dbReference>
<feature type="region of interest" description="Disordered" evidence="12">
    <location>
        <begin position="408"/>
        <end position="469"/>
    </location>
</feature>
<dbReference type="InterPro" id="IPR008921">
    <property type="entry name" value="DNA_pol3_clamp-load_cplx_C"/>
</dbReference>
<dbReference type="PRINTS" id="PR00300">
    <property type="entry name" value="CLPPROTEASEA"/>
</dbReference>
<evidence type="ECO:0000313" key="15">
    <source>
        <dbReference type="Proteomes" id="UP000002069"/>
    </source>
</evidence>
<keyword evidence="2 11" id="KW-0808">Transferase</keyword>
<dbReference type="Pfam" id="PF12168">
    <property type="entry name" value="DNA_pol3_tau_4"/>
    <property type="match status" value="1"/>
</dbReference>
<dbReference type="Pfam" id="PF13177">
    <property type="entry name" value="DNA_pol3_delta2"/>
    <property type="match status" value="1"/>
</dbReference>
<protein>
    <recommendedName>
        <fullName evidence="11">DNA polymerase III subunit gamma/tau</fullName>
        <ecNumber evidence="11">2.7.7.7</ecNumber>
    </recommendedName>
</protein>
<dbReference type="GO" id="GO:0006261">
    <property type="term" value="P:DNA-templated DNA replication"/>
    <property type="evidence" value="ECO:0007669"/>
    <property type="project" value="TreeGrafter"/>
</dbReference>
<dbReference type="CDD" id="cd18137">
    <property type="entry name" value="HLD_clamp_pol_III_gamma_tau"/>
    <property type="match status" value="1"/>
</dbReference>
<dbReference type="InterPro" id="IPR027417">
    <property type="entry name" value="P-loop_NTPase"/>
</dbReference>
<dbReference type="Gene3D" id="3.40.50.300">
    <property type="entry name" value="P-loop containing nucleotide triphosphate hydrolases"/>
    <property type="match status" value="1"/>
</dbReference>
<dbReference type="FunFam" id="1.20.272.10:FF:000003">
    <property type="entry name" value="DNA polymerase III subunit gamma/tau"/>
    <property type="match status" value="1"/>
</dbReference>
<evidence type="ECO:0000256" key="1">
    <source>
        <dbReference type="ARBA" id="ARBA00006360"/>
    </source>
</evidence>
<evidence type="ECO:0000256" key="2">
    <source>
        <dbReference type="ARBA" id="ARBA00022679"/>
    </source>
</evidence>
<evidence type="ECO:0000256" key="5">
    <source>
        <dbReference type="ARBA" id="ARBA00022723"/>
    </source>
</evidence>
<evidence type="ECO:0000256" key="3">
    <source>
        <dbReference type="ARBA" id="ARBA00022695"/>
    </source>
</evidence>
<dbReference type="InterPro" id="IPR012763">
    <property type="entry name" value="DNA_pol_III_sug/sutau_N"/>
</dbReference>
<dbReference type="GO" id="GO:0046872">
    <property type="term" value="F:metal ion binding"/>
    <property type="evidence" value="ECO:0007669"/>
    <property type="project" value="UniProtKB-KW"/>
</dbReference>
<dbReference type="InterPro" id="IPR038249">
    <property type="entry name" value="PolIII_tau_V_sf"/>
</dbReference>
<evidence type="ECO:0000256" key="4">
    <source>
        <dbReference type="ARBA" id="ARBA00022705"/>
    </source>
</evidence>
<keyword evidence="3 11" id="KW-0548">Nucleotidyltransferase</keyword>
<dbReference type="FunFam" id="1.10.8.60:FF:000013">
    <property type="entry name" value="DNA polymerase III subunit gamma/tau"/>
    <property type="match status" value="1"/>
</dbReference>
<dbReference type="InterPro" id="IPR001270">
    <property type="entry name" value="ClpA/B"/>
</dbReference>
<dbReference type="SUPFAM" id="SSF52540">
    <property type="entry name" value="P-loop containing nucleoside triphosphate hydrolases"/>
    <property type="match status" value="1"/>
</dbReference>
<dbReference type="KEGG" id="ctu:CTU_10770"/>
<evidence type="ECO:0000256" key="11">
    <source>
        <dbReference type="RuleBase" id="RU364063"/>
    </source>
</evidence>
<dbReference type="SMART" id="SM00382">
    <property type="entry name" value="AAA"/>
    <property type="match status" value="1"/>
</dbReference>
<comment type="similarity">
    <text evidence="1 11">Belongs to the DnaX/STICHEL family.</text>
</comment>
<dbReference type="InterPro" id="IPR050238">
    <property type="entry name" value="DNA_Rep/Repair_Clamp_Loader"/>
</dbReference>
<dbReference type="GO" id="GO:0005524">
    <property type="term" value="F:ATP binding"/>
    <property type="evidence" value="ECO:0007669"/>
    <property type="project" value="UniProtKB-KW"/>
</dbReference>
<keyword evidence="15" id="KW-1185">Reference proteome</keyword>
<dbReference type="InterPro" id="IPR045085">
    <property type="entry name" value="HLD_clamp_pol_III_gamma_tau"/>
</dbReference>
<evidence type="ECO:0000256" key="6">
    <source>
        <dbReference type="ARBA" id="ARBA00022741"/>
    </source>
</evidence>
<dbReference type="InterPro" id="IPR022754">
    <property type="entry name" value="DNA_pol_III_gamma-3"/>
</dbReference>
<dbReference type="InterPro" id="IPR021029">
    <property type="entry name" value="DNA_pol_III_tau_dom-5"/>
</dbReference>
<dbReference type="EC" id="2.7.7.7" evidence="11"/>
<dbReference type="Pfam" id="PF22608">
    <property type="entry name" value="DNAX_ATPase_lid"/>
    <property type="match status" value="1"/>
</dbReference>
<feature type="domain" description="AAA+ ATPase" evidence="13">
    <location>
        <begin position="59"/>
        <end position="200"/>
    </location>
</feature>
<keyword evidence="9 11" id="KW-0239">DNA-directed DNA polymerase</keyword>
<dbReference type="PATRIC" id="fig|693216.3.peg.1049"/>
<comment type="function">
    <text evidence="11">DNA polymerase III is a complex, multichain enzyme responsible for most of the replicative synthesis in bacteria. This DNA polymerase also exhibits 3' to 5' exonuclease activity.</text>
</comment>
<evidence type="ECO:0000313" key="14">
    <source>
        <dbReference type="EMBL" id="CBA28758.1"/>
    </source>
</evidence>
<evidence type="ECO:0000256" key="12">
    <source>
        <dbReference type="SAM" id="MobiDB-lite"/>
    </source>
</evidence>
<dbReference type="SUPFAM" id="SSF48019">
    <property type="entry name" value="post-AAA+ oligomerization domain-like"/>
    <property type="match status" value="1"/>
</dbReference>
<dbReference type="NCBIfam" id="NF004046">
    <property type="entry name" value="PRK05563.1"/>
    <property type="match status" value="1"/>
</dbReference>
<dbReference type="InterPro" id="IPR022001">
    <property type="entry name" value="DNA_pol3_tau_IV"/>
</dbReference>
<dbReference type="NCBIfam" id="NF005942">
    <property type="entry name" value="PRK07994.1"/>
    <property type="match status" value="1"/>
</dbReference>
<evidence type="ECO:0000259" key="13">
    <source>
        <dbReference type="SMART" id="SM00382"/>
    </source>
</evidence>
<dbReference type="HOGENOM" id="CLU_006229_6_0_6"/>
<dbReference type="GO" id="GO:0003887">
    <property type="term" value="F:DNA-directed DNA polymerase activity"/>
    <property type="evidence" value="ECO:0007669"/>
    <property type="project" value="UniProtKB-KW"/>
</dbReference>